<dbReference type="OrthoDB" id="8251120at2759"/>
<dbReference type="InParanoid" id="A0A6L2PCY3"/>
<evidence type="ECO:0000313" key="2">
    <source>
        <dbReference type="Proteomes" id="UP000502823"/>
    </source>
</evidence>
<dbReference type="Proteomes" id="UP000502823">
    <property type="component" value="Unassembled WGS sequence"/>
</dbReference>
<dbReference type="EMBL" id="BLKM01000214">
    <property type="protein sequence ID" value="GFG30414.1"/>
    <property type="molecule type" value="Genomic_DNA"/>
</dbReference>
<protein>
    <submittedName>
        <fullName evidence="1">Uncharacterized protein</fullName>
    </submittedName>
</protein>
<gene>
    <name evidence="1" type="ORF">Cfor_05867</name>
</gene>
<evidence type="ECO:0000313" key="1">
    <source>
        <dbReference type="EMBL" id="GFG30414.1"/>
    </source>
</evidence>
<comment type="caution">
    <text evidence="1">The sequence shown here is derived from an EMBL/GenBank/DDBJ whole genome shotgun (WGS) entry which is preliminary data.</text>
</comment>
<sequence length="226" mass="25182">MAVSAVTSIKKVIGYKVSTKKDSETSVPTDDSLALVPTVGFRVGYKMGTTKLQVRVLGARHLPAKVGMAPVSGYTVKIEEKNSQLEVTLCYYPGNPEEGETDTLTIGVSKLRWSIQTTREYEQKNALLYVKLDVLEDGVRSIKSSKTRRFSPSISVHFQPDKDKSTLSLQLPPNRESLICRFSLCTKPNFGKKLVFGRVVVGPGSEQWDKAFQTPTLTRTQWHSIR</sequence>
<accession>A0A6L2PCY3</accession>
<reference evidence="2" key="1">
    <citation type="submission" date="2020-01" db="EMBL/GenBank/DDBJ databases">
        <title>Draft genome sequence of the Termite Coptotermes fromosanus.</title>
        <authorList>
            <person name="Itakura S."/>
            <person name="Yosikawa Y."/>
            <person name="Umezawa K."/>
        </authorList>
    </citation>
    <scope>NUCLEOTIDE SEQUENCE [LARGE SCALE GENOMIC DNA]</scope>
</reference>
<organism evidence="1 2">
    <name type="scientific">Coptotermes formosanus</name>
    <name type="common">Formosan subterranean termite</name>
    <dbReference type="NCBI Taxonomy" id="36987"/>
    <lineage>
        <taxon>Eukaryota</taxon>
        <taxon>Metazoa</taxon>
        <taxon>Ecdysozoa</taxon>
        <taxon>Arthropoda</taxon>
        <taxon>Hexapoda</taxon>
        <taxon>Insecta</taxon>
        <taxon>Pterygota</taxon>
        <taxon>Neoptera</taxon>
        <taxon>Polyneoptera</taxon>
        <taxon>Dictyoptera</taxon>
        <taxon>Blattodea</taxon>
        <taxon>Blattoidea</taxon>
        <taxon>Termitoidae</taxon>
        <taxon>Rhinotermitidae</taxon>
        <taxon>Coptotermes</taxon>
    </lineage>
</organism>
<name>A0A6L2PCY3_COPFO</name>
<dbReference type="AlphaFoldDB" id="A0A6L2PCY3"/>
<dbReference type="Gene3D" id="2.60.40.150">
    <property type="entry name" value="C2 domain"/>
    <property type="match status" value="1"/>
</dbReference>
<dbReference type="InterPro" id="IPR035892">
    <property type="entry name" value="C2_domain_sf"/>
</dbReference>
<proteinExistence type="predicted"/>
<keyword evidence="2" id="KW-1185">Reference proteome</keyword>